<dbReference type="SUPFAM" id="SSF53448">
    <property type="entry name" value="Nucleotide-diphospho-sugar transferases"/>
    <property type="match status" value="1"/>
</dbReference>
<dbReference type="InterPro" id="IPR029044">
    <property type="entry name" value="Nucleotide-diphossugar_trans"/>
</dbReference>
<organism evidence="2">
    <name type="scientific">marine sediment metagenome</name>
    <dbReference type="NCBI Taxonomy" id="412755"/>
    <lineage>
        <taxon>unclassified sequences</taxon>
        <taxon>metagenomes</taxon>
        <taxon>ecological metagenomes</taxon>
    </lineage>
</organism>
<dbReference type="InterPro" id="IPR001173">
    <property type="entry name" value="Glyco_trans_2-like"/>
</dbReference>
<dbReference type="Gene3D" id="3.90.550.10">
    <property type="entry name" value="Spore Coat Polysaccharide Biosynthesis Protein SpsA, Chain A"/>
    <property type="match status" value="1"/>
</dbReference>
<dbReference type="InterPro" id="IPR050256">
    <property type="entry name" value="Glycosyltransferase_2"/>
</dbReference>
<dbReference type="CDD" id="cd04179">
    <property type="entry name" value="DPM_DPG-synthase_like"/>
    <property type="match status" value="1"/>
</dbReference>
<proteinExistence type="predicted"/>
<feature type="domain" description="Glycosyltransferase 2-like" evidence="1">
    <location>
        <begin position="6"/>
        <end position="166"/>
    </location>
</feature>
<dbReference type="PANTHER" id="PTHR48090">
    <property type="entry name" value="UNDECAPRENYL-PHOSPHATE 4-DEOXY-4-FORMAMIDO-L-ARABINOSE TRANSFERASE-RELATED"/>
    <property type="match status" value="1"/>
</dbReference>
<protein>
    <recommendedName>
        <fullName evidence="1">Glycosyltransferase 2-like domain-containing protein</fullName>
    </recommendedName>
</protein>
<dbReference type="AlphaFoldDB" id="X0SNK0"/>
<name>X0SNK0_9ZZZZ</name>
<dbReference type="PANTHER" id="PTHR48090:SF7">
    <property type="entry name" value="RFBJ PROTEIN"/>
    <property type="match status" value="1"/>
</dbReference>
<feature type="non-terminal residue" evidence="2">
    <location>
        <position position="186"/>
    </location>
</feature>
<dbReference type="Pfam" id="PF00535">
    <property type="entry name" value="Glycos_transf_2"/>
    <property type="match status" value="1"/>
</dbReference>
<sequence>MKLATVIFAFNEERSIGGVLDRIPASIEGIDRIDAIVVNDGSTDRTRALALERGAQVVSHPENRGLGATFATGIDAALRTGADIIVSLDGDGQHPPEAIPQLIAPLLEGRADFATATRFGDPALVPEMPVANRFGNWFMARITGFACGRSFTDAACGFRAYSRDAAIRLNVFGAHTYTQESLLDLA</sequence>
<comment type="caution">
    <text evidence="2">The sequence shown here is derived from an EMBL/GenBank/DDBJ whole genome shotgun (WGS) entry which is preliminary data.</text>
</comment>
<gene>
    <name evidence="2" type="ORF">S01H1_13547</name>
</gene>
<evidence type="ECO:0000259" key="1">
    <source>
        <dbReference type="Pfam" id="PF00535"/>
    </source>
</evidence>
<accession>X0SNK0</accession>
<evidence type="ECO:0000313" key="2">
    <source>
        <dbReference type="EMBL" id="GAF76721.1"/>
    </source>
</evidence>
<reference evidence="2" key="1">
    <citation type="journal article" date="2014" name="Front. Microbiol.">
        <title>High frequency of phylogenetically diverse reductive dehalogenase-homologous genes in deep subseafloor sedimentary metagenomes.</title>
        <authorList>
            <person name="Kawai M."/>
            <person name="Futagami T."/>
            <person name="Toyoda A."/>
            <person name="Takaki Y."/>
            <person name="Nishi S."/>
            <person name="Hori S."/>
            <person name="Arai W."/>
            <person name="Tsubouchi T."/>
            <person name="Morono Y."/>
            <person name="Uchiyama I."/>
            <person name="Ito T."/>
            <person name="Fujiyama A."/>
            <person name="Inagaki F."/>
            <person name="Takami H."/>
        </authorList>
    </citation>
    <scope>NUCLEOTIDE SEQUENCE</scope>
    <source>
        <strain evidence="2">Expedition CK06-06</strain>
    </source>
</reference>
<dbReference type="EMBL" id="BARS01006994">
    <property type="protein sequence ID" value="GAF76721.1"/>
    <property type="molecule type" value="Genomic_DNA"/>
</dbReference>